<evidence type="ECO:0000313" key="1">
    <source>
        <dbReference type="EMBL" id="SGY89752.1"/>
    </source>
</evidence>
<accession>A0A1L0B0S9</accession>
<organism evidence="1 2">
    <name type="scientific">Moritella viscosa</name>
    <dbReference type="NCBI Taxonomy" id="80854"/>
    <lineage>
        <taxon>Bacteria</taxon>
        <taxon>Pseudomonadati</taxon>
        <taxon>Pseudomonadota</taxon>
        <taxon>Gammaproteobacteria</taxon>
        <taxon>Alteromonadales</taxon>
        <taxon>Moritellaceae</taxon>
        <taxon>Moritella</taxon>
    </lineage>
</organism>
<sequence>MYTKSTLFNNQTNILSIFIHTAKILNSKIASSKITDIKNPLQLQADF</sequence>
<dbReference type="EMBL" id="FPLD01000036">
    <property type="protein sequence ID" value="SGY89752.1"/>
    <property type="molecule type" value="Genomic_DNA"/>
</dbReference>
<keyword evidence="1" id="KW-0413">Isomerase</keyword>
<name>A0A1L0B0S9_9GAMM</name>
<evidence type="ECO:0000313" key="2">
    <source>
        <dbReference type="Proteomes" id="UP000183794"/>
    </source>
</evidence>
<gene>
    <name evidence="1" type="ORF">NVI5450_1033</name>
</gene>
<dbReference type="Proteomes" id="UP000183794">
    <property type="component" value="Unassembled WGS sequence"/>
</dbReference>
<dbReference type="GO" id="GO:0016853">
    <property type="term" value="F:isomerase activity"/>
    <property type="evidence" value="ECO:0007669"/>
    <property type="project" value="UniProtKB-KW"/>
</dbReference>
<protein>
    <submittedName>
        <fullName evidence="1">Chaperone surA-Peptidyl-prolyl cis-trans isomerase surA-Rotamase surA</fullName>
    </submittedName>
</protein>
<reference evidence="1 2" key="1">
    <citation type="submission" date="2016-11" db="EMBL/GenBank/DDBJ databases">
        <authorList>
            <person name="Jaros S."/>
            <person name="Januszkiewicz K."/>
            <person name="Wedrychowicz H."/>
        </authorList>
    </citation>
    <scope>NUCLEOTIDE SEQUENCE [LARGE SCALE GENOMIC DNA]</scope>
    <source>
        <strain evidence="1">NVI 5450</strain>
    </source>
</reference>
<proteinExistence type="predicted"/>
<dbReference type="AlphaFoldDB" id="A0A1L0B0S9"/>